<name>D9Q2H3_ACIS3</name>
<dbReference type="Proteomes" id="UP000000346">
    <property type="component" value="Chromosome"/>
</dbReference>
<dbReference type="HOGENOM" id="CLU_968382_0_0_2"/>
<evidence type="ECO:0000313" key="2">
    <source>
        <dbReference type="Proteomes" id="UP000000346"/>
    </source>
</evidence>
<proteinExistence type="predicted"/>
<evidence type="ECO:0000313" key="1">
    <source>
        <dbReference type="EMBL" id="ADL19511.1"/>
    </source>
</evidence>
<sequence length="286" mass="31996">MASLGYAAAEAIPLFHILSGGSVMRVVVFSKTSYSAENCDNFSDLGEVYRLSAEGPSLKSLNSQDILKVAERWKVSGLVFDVIKPMKELGELTKDIRSRELKVGIKTPSLETLEGLDFLAIDYLKHCHSGYTYSGLDLDRTLRLAKELGQWVEVNTYLERPRVEDVLGEAEVTASYGFPLHVHLLEHEGGGAVRYLYNSLLRVNPYTYVHVDLYEQLNTYCPRCGSPVAYREGSALRSLELKDGTRCWKCGFELPFHYVISKKTSAQLLALSGGGTRWYDPRAVII</sequence>
<accession>D9Q2H3</accession>
<dbReference type="KEGG" id="asc:ASAC_1106"/>
<protein>
    <submittedName>
        <fullName evidence="1">Uncharacterized protein</fullName>
    </submittedName>
</protein>
<dbReference type="AlphaFoldDB" id="D9Q2H3"/>
<dbReference type="EMBL" id="CP001742">
    <property type="protein sequence ID" value="ADL19511.1"/>
    <property type="molecule type" value="Genomic_DNA"/>
</dbReference>
<dbReference type="InParanoid" id="D9Q2H3"/>
<gene>
    <name evidence="1" type="ordered locus">ASAC_1106</name>
</gene>
<reference evidence="1 2" key="1">
    <citation type="journal article" date="2010" name="Appl. Environ. Microbiol.">
        <title>The genome sequence of the crenarchaeon Acidilobus saccharovorans supports a new order, Acidilobales, and suggests an important ecological role in terrestrial acidic hot springs.</title>
        <authorList>
            <person name="Mardanov A.V."/>
            <person name="Svetlitchnyi V.A."/>
            <person name="Beletsky A.V."/>
            <person name="Prokofeva M.I."/>
            <person name="Bonch-Osmolovskaya E.A."/>
            <person name="Ravin N.V."/>
            <person name="Skryabin K.G."/>
        </authorList>
    </citation>
    <scope>NUCLEOTIDE SEQUENCE [LARGE SCALE GENOMIC DNA]</scope>
    <source>
        <strain evidence="2">DSM 16705 / JCM 18335 / VKM B-2471 / 345-15</strain>
    </source>
</reference>
<dbReference type="STRING" id="666510.ASAC_1106"/>
<organism evidence="1 2">
    <name type="scientific">Acidilobus saccharovorans (strain DSM 16705 / JCM 18335 / VKM B-2471 / 345-15)</name>
    <dbReference type="NCBI Taxonomy" id="666510"/>
    <lineage>
        <taxon>Archaea</taxon>
        <taxon>Thermoproteota</taxon>
        <taxon>Thermoprotei</taxon>
        <taxon>Acidilobales</taxon>
        <taxon>Acidilobaceae</taxon>
        <taxon>Acidilobus</taxon>
    </lineage>
</organism>
<keyword evidence="2" id="KW-1185">Reference proteome</keyword>
<dbReference type="eggNOG" id="arCOG00946">
    <property type="taxonomic scope" value="Archaea"/>
</dbReference>